<keyword evidence="2" id="KW-0238">DNA-binding</keyword>
<sequence length="860" mass="93678">MSQWLGRVRAADPEARIAWLSLDPGDNDPARFLTHLVAGIQGVDADIGSSAQALLEGAQASGAEPVLVALINDLAQAGTPLIVVLDDYHVIEARMVHDAVTFLLDHSPPELHLAIASRSDPPLPLSRLRVRDQMSELRAADLRFSAQETQAFLNECMGLSLSADYISALEARTEGWAAGLQLAALSLQGHSDVPGFIDAFTGSNRFILDYLVEEVLQHQPEPVRSFLMRTAILDRLSGPLCDAVTDQEGSSAVLDYLERSNLFVVPLDHRRQWYRYHHLFAEVLRARASHEEPELQHSLHRRASEWYQHHDLLEDALKHALTAGDFERAGALLETVIPAIRRSRHDATLRGWLGAFPDHVVRKNPVLSVYYAWMMLTSGDLEAVEQRLQDAERGLAEASRDGEPKHDLPGALTARSEEFRALPVTIAVYRAALAQAVGDVEGTAAHARRALELCGPGDHLSRAAAAGFLGLAAWARGDLNTALPTFADVAPNLHAAGNIADELASTMVLADLWVTRGSLTEARRLLEKALNAVDSAGISAGPPTADLHVGISAMHCETGALAAAKEHLDAGVALGEAASMPENRYRRFVLMARLQSLTGKPGRAIGLLEEAERRYLRGFFPDVRPIPAMKARIWIRQGALREASDWAQARNLTPSDELSYLREFEHLTLARLLIAQHEADPPNASLGDAFDLLDRLLQAAQTSGRGGSVNEVLVLKARAYQAAGIAGLALEALEQALERSKADNHVRLFLDEGAPMLALLHRAAAEHITPSYVSHLLSAAQTGQTPAPSCRGTDALPVQLSERELEVLRLLGSSLSGPEVARQLYVSLNTLRTHTRHIFEKLQVSSRAEAVSRAREHGFL</sequence>
<dbReference type="PRINTS" id="PR00038">
    <property type="entry name" value="HTHLUXR"/>
</dbReference>
<dbReference type="Gene3D" id="1.10.10.10">
    <property type="entry name" value="Winged helix-like DNA-binding domain superfamily/Winged helix DNA-binding domain"/>
    <property type="match status" value="1"/>
</dbReference>
<dbReference type="PANTHER" id="PTHR44688:SF25">
    <property type="entry name" value="HTH LUXR-TYPE DOMAIN-CONTAINING PROTEIN"/>
    <property type="match status" value="1"/>
</dbReference>
<dbReference type="InterPro" id="IPR000792">
    <property type="entry name" value="Tscrpt_reg_LuxR_C"/>
</dbReference>
<comment type="caution">
    <text evidence="5">The sequence shown here is derived from an EMBL/GenBank/DDBJ whole genome shotgun (WGS) entry which is preliminary data.</text>
</comment>
<dbReference type="EMBL" id="JAUSSY010000024">
    <property type="protein sequence ID" value="MDQ0121002.1"/>
    <property type="molecule type" value="Genomic_DNA"/>
</dbReference>
<keyword evidence="6" id="KW-1185">Reference proteome</keyword>
<dbReference type="Proteomes" id="UP001226389">
    <property type="component" value="Unassembled WGS sequence"/>
</dbReference>
<dbReference type="InterPro" id="IPR011990">
    <property type="entry name" value="TPR-like_helical_dom_sf"/>
</dbReference>
<evidence type="ECO:0000256" key="3">
    <source>
        <dbReference type="ARBA" id="ARBA00023163"/>
    </source>
</evidence>
<proteinExistence type="predicted"/>
<evidence type="ECO:0000256" key="1">
    <source>
        <dbReference type="ARBA" id="ARBA00023015"/>
    </source>
</evidence>
<evidence type="ECO:0000313" key="6">
    <source>
        <dbReference type="Proteomes" id="UP001226389"/>
    </source>
</evidence>
<evidence type="ECO:0000256" key="2">
    <source>
        <dbReference type="ARBA" id="ARBA00023125"/>
    </source>
</evidence>
<dbReference type="CDD" id="cd06170">
    <property type="entry name" value="LuxR_C_like"/>
    <property type="match status" value="1"/>
</dbReference>
<accession>A0ABT9UNZ3</accession>
<dbReference type="PROSITE" id="PS50043">
    <property type="entry name" value="HTH_LUXR_2"/>
    <property type="match status" value="1"/>
</dbReference>
<dbReference type="InterPro" id="IPR036388">
    <property type="entry name" value="WH-like_DNA-bd_sf"/>
</dbReference>
<dbReference type="Pfam" id="PF25873">
    <property type="entry name" value="WHD_MalT"/>
    <property type="match status" value="1"/>
</dbReference>
<organism evidence="5 6">
    <name type="scientific">Pseudarthrobacter defluvii</name>
    <dbReference type="NCBI Taxonomy" id="410837"/>
    <lineage>
        <taxon>Bacteria</taxon>
        <taxon>Bacillati</taxon>
        <taxon>Actinomycetota</taxon>
        <taxon>Actinomycetes</taxon>
        <taxon>Micrococcales</taxon>
        <taxon>Micrococcaceae</taxon>
        <taxon>Pseudarthrobacter</taxon>
    </lineage>
</organism>
<name>A0ABT9UNZ3_9MICC</name>
<evidence type="ECO:0000313" key="5">
    <source>
        <dbReference type="EMBL" id="MDQ0121002.1"/>
    </source>
</evidence>
<dbReference type="Gene3D" id="1.25.40.10">
    <property type="entry name" value="Tetratricopeptide repeat domain"/>
    <property type="match status" value="1"/>
</dbReference>
<keyword evidence="1" id="KW-0805">Transcription regulation</keyword>
<dbReference type="Pfam" id="PF17874">
    <property type="entry name" value="TPR_MalT"/>
    <property type="match status" value="1"/>
</dbReference>
<dbReference type="SMART" id="SM00421">
    <property type="entry name" value="HTH_LUXR"/>
    <property type="match status" value="1"/>
</dbReference>
<keyword evidence="3" id="KW-0804">Transcription</keyword>
<reference evidence="5 6" key="1">
    <citation type="submission" date="2023-07" db="EMBL/GenBank/DDBJ databases">
        <title>Sorghum-associated microbial communities from plants grown in Nebraska, USA.</title>
        <authorList>
            <person name="Schachtman D."/>
        </authorList>
    </citation>
    <scope>NUCLEOTIDE SEQUENCE [LARGE SCALE GENOMIC DNA]</scope>
    <source>
        <strain evidence="5 6">DS994</strain>
    </source>
</reference>
<dbReference type="SUPFAM" id="SSF48452">
    <property type="entry name" value="TPR-like"/>
    <property type="match status" value="1"/>
</dbReference>
<dbReference type="InterPro" id="IPR041617">
    <property type="entry name" value="TPR_MalT"/>
</dbReference>
<dbReference type="InterPro" id="IPR059106">
    <property type="entry name" value="WHD_MalT"/>
</dbReference>
<dbReference type="RefSeq" id="WP_307493384.1">
    <property type="nucleotide sequence ID" value="NZ_JAUSSY010000024.1"/>
</dbReference>
<dbReference type="SUPFAM" id="SSF46894">
    <property type="entry name" value="C-terminal effector domain of the bipartite response regulators"/>
    <property type="match status" value="1"/>
</dbReference>
<dbReference type="Pfam" id="PF00196">
    <property type="entry name" value="GerE"/>
    <property type="match status" value="1"/>
</dbReference>
<dbReference type="PANTHER" id="PTHR44688">
    <property type="entry name" value="DNA-BINDING TRANSCRIPTIONAL ACTIVATOR DEVR_DOSR"/>
    <property type="match status" value="1"/>
</dbReference>
<protein>
    <submittedName>
        <fullName evidence="5">LuxR family maltose regulon positive regulatory protein</fullName>
    </submittedName>
</protein>
<feature type="domain" description="HTH luxR-type" evidence="4">
    <location>
        <begin position="793"/>
        <end position="858"/>
    </location>
</feature>
<evidence type="ECO:0000259" key="4">
    <source>
        <dbReference type="PROSITE" id="PS50043"/>
    </source>
</evidence>
<gene>
    <name evidence="5" type="ORF">J2T22_004215</name>
</gene>
<dbReference type="InterPro" id="IPR016032">
    <property type="entry name" value="Sig_transdc_resp-reg_C-effctor"/>
</dbReference>